<sequence length="120" mass="13942">MNKQFIAKKGEDLACNFITNNGYKIIERNFRIRGGEIDIIAIDNQTLVYIEVKTRTNLRFGRPEESVNKSKFKFLERAAKFYKVNRKASNLPLHERIDVVSVDLTDQNRPQLSLIKNAEI</sequence>
<organism evidence="3 4">
    <name type="scientific">Candidatus Curtissbacteria bacterium RIFCSPLOWO2_01_FULL_37_9</name>
    <dbReference type="NCBI Taxonomy" id="1797724"/>
    <lineage>
        <taxon>Bacteria</taxon>
        <taxon>Candidatus Curtissiibacteriota</taxon>
    </lineage>
</organism>
<dbReference type="GO" id="GO:0003676">
    <property type="term" value="F:nucleic acid binding"/>
    <property type="evidence" value="ECO:0007669"/>
    <property type="project" value="InterPro"/>
</dbReference>
<dbReference type="Proteomes" id="UP000178336">
    <property type="component" value="Unassembled WGS sequence"/>
</dbReference>
<protein>
    <recommendedName>
        <fullName evidence="2">UPF0102 protein A3A48_01810</fullName>
    </recommendedName>
</protein>
<proteinExistence type="inferred from homology"/>
<dbReference type="Gene3D" id="3.40.1350.10">
    <property type="match status" value="1"/>
</dbReference>
<dbReference type="PANTHER" id="PTHR34039:SF1">
    <property type="entry name" value="UPF0102 PROTEIN YRAN"/>
    <property type="match status" value="1"/>
</dbReference>
<dbReference type="InterPro" id="IPR003509">
    <property type="entry name" value="UPF0102_YraN-like"/>
</dbReference>
<evidence type="ECO:0000256" key="2">
    <source>
        <dbReference type="HAMAP-Rule" id="MF_00048"/>
    </source>
</evidence>
<evidence type="ECO:0000313" key="3">
    <source>
        <dbReference type="EMBL" id="OGD95316.1"/>
    </source>
</evidence>
<dbReference type="NCBIfam" id="NF009150">
    <property type="entry name" value="PRK12497.1-3"/>
    <property type="match status" value="1"/>
</dbReference>
<gene>
    <name evidence="3" type="ORF">A3A48_01810</name>
</gene>
<dbReference type="HAMAP" id="MF_00048">
    <property type="entry name" value="UPF0102"/>
    <property type="match status" value="1"/>
</dbReference>
<dbReference type="CDD" id="cd20736">
    <property type="entry name" value="PoNe_Nuclease"/>
    <property type="match status" value="1"/>
</dbReference>
<dbReference type="SUPFAM" id="SSF52980">
    <property type="entry name" value="Restriction endonuclease-like"/>
    <property type="match status" value="1"/>
</dbReference>
<dbReference type="PANTHER" id="PTHR34039">
    <property type="entry name" value="UPF0102 PROTEIN YRAN"/>
    <property type="match status" value="1"/>
</dbReference>
<dbReference type="InterPro" id="IPR011856">
    <property type="entry name" value="tRNA_endonuc-like_dom_sf"/>
</dbReference>
<evidence type="ECO:0000313" key="4">
    <source>
        <dbReference type="Proteomes" id="UP000178336"/>
    </source>
</evidence>
<evidence type="ECO:0000256" key="1">
    <source>
        <dbReference type="ARBA" id="ARBA00006738"/>
    </source>
</evidence>
<dbReference type="STRING" id="1797724.A3A48_01810"/>
<dbReference type="NCBIfam" id="NF009154">
    <property type="entry name" value="PRK12497.3-3"/>
    <property type="match status" value="1"/>
</dbReference>
<accession>A0A1F5GTV2</accession>
<name>A0A1F5GTV2_9BACT</name>
<dbReference type="InterPro" id="IPR011335">
    <property type="entry name" value="Restrct_endonuc-II-like"/>
</dbReference>
<dbReference type="Pfam" id="PF02021">
    <property type="entry name" value="UPF0102"/>
    <property type="match status" value="1"/>
</dbReference>
<dbReference type="EMBL" id="MFBN01000020">
    <property type="protein sequence ID" value="OGD95316.1"/>
    <property type="molecule type" value="Genomic_DNA"/>
</dbReference>
<comment type="caution">
    <text evidence="3">The sequence shown here is derived from an EMBL/GenBank/DDBJ whole genome shotgun (WGS) entry which is preliminary data.</text>
</comment>
<comment type="similarity">
    <text evidence="1 2">Belongs to the UPF0102 family.</text>
</comment>
<reference evidence="3 4" key="1">
    <citation type="journal article" date="2016" name="Nat. Commun.">
        <title>Thousands of microbial genomes shed light on interconnected biogeochemical processes in an aquifer system.</title>
        <authorList>
            <person name="Anantharaman K."/>
            <person name="Brown C.T."/>
            <person name="Hug L.A."/>
            <person name="Sharon I."/>
            <person name="Castelle C.J."/>
            <person name="Probst A.J."/>
            <person name="Thomas B.C."/>
            <person name="Singh A."/>
            <person name="Wilkins M.J."/>
            <person name="Karaoz U."/>
            <person name="Brodie E.L."/>
            <person name="Williams K.H."/>
            <person name="Hubbard S.S."/>
            <person name="Banfield J.F."/>
        </authorList>
    </citation>
    <scope>NUCLEOTIDE SEQUENCE [LARGE SCALE GENOMIC DNA]</scope>
</reference>
<dbReference type="AlphaFoldDB" id="A0A1F5GTV2"/>